<protein>
    <submittedName>
        <fullName evidence="4">Uncharacterized protein</fullName>
    </submittedName>
</protein>
<dbReference type="InterPro" id="IPR001266">
    <property type="entry name" value="Ribosomal_eS19"/>
</dbReference>
<comment type="similarity">
    <text evidence="1">Belongs to the eukaryotic ribosomal protein eS19 family.</text>
</comment>
<dbReference type="InterPro" id="IPR036388">
    <property type="entry name" value="WH-like_DNA-bd_sf"/>
</dbReference>
<dbReference type="Pfam" id="PF01090">
    <property type="entry name" value="Ribosomal_S19e"/>
    <property type="match status" value="1"/>
</dbReference>
<reference evidence="4" key="1">
    <citation type="submission" date="2025-08" db="UniProtKB">
        <authorList>
            <consortium name="Ensembl"/>
        </authorList>
    </citation>
    <scope>IDENTIFICATION</scope>
</reference>
<keyword evidence="3" id="KW-0687">Ribonucleoprotein</keyword>
<dbReference type="InterPro" id="IPR036390">
    <property type="entry name" value="WH_DNA-bd_sf"/>
</dbReference>
<evidence type="ECO:0000256" key="3">
    <source>
        <dbReference type="ARBA" id="ARBA00023274"/>
    </source>
</evidence>
<dbReference type="Ensembl" id="ENSSDAT00000024372.1">
    <property type="protein sequence ID" value="ENSSDAP00000021336.1"/>
    <property type="gene ID" value="ENSSDAG00000019409.1"/>
</dbReference>
<keyword evidence="2" id="KW-0689">Ribosomal protein</keyword>
<proteinExistence type="inferred from homology"/>
<dbReference type="SUPFAM" id="SSF46785">
    <property type="entry name" value="Winged helix' DNA-binding domain"/>
    <property type="match status" value="1"/>
</dbReference>
<dbReference type="AlphaFoldDB" id="A0A8C9Q9J2"/>
<keyword evidence="5" id="KW-1185">Reference proteome</keyword>
<dbReference type="Proteomes" id="UP000694422">
    <property type="component" value="Unplaced"/>
</dbReference>
<name>A0A8C9Q9J2_SPEDA</name>
<evidence type="ECO:0000313" key="5">
    <source>
        <dbReference type="Proteomes" id="UP000694422"/>
    </source>
</evidence>
<dbReference type="Gene3D" id="1.10.10.10">
    <property type="entry name" value="Winged helix-like DNA-binding domain superfamily/Winged helix DNA-binding domain"/>
    <property type="match status" value="1"/>
</dbReference>
<organism evidence="4 5">
    <name type="scientific">Spermophilus dauricus</name>
    <name type="common">Daurian ground squirrel</name>
    <dbReference type="NCBI Taxonomy" id="99837"/>
    <lineage>
        <taxon>Eukaryota</taxon>
        <taxon>Metazoa</taxon>
        <taxon>Chordata</taxon>
        <taxon>Craniata</taxon>
        <taxon>Vertebrata</taxon>
        <taxon>Euteleostomi</taxon>
        <taxon>Mammalia</taxon>
        <taxon>Eutheria</taxon>
        <taxon>Euarchontoglires</taxon>
        <taxon>Glires</taxon>
        <taxon>Rodentia</taxon>
        <taxon>Sciuromorpha</taxon>
        <taxon>Sciuridae</taxon>
        <taxon>Xerinae</taxon>
        <taxon>Marmotini</taxon>
        <taxon>Spermophilus</taxon>
    </lineage>
</organism>
<evidence type="ECO:0000313" key="4">
    <source>
        <dbReference type="Ensembl" id="ENSSDAP00000021336.1"/>
    </source>
</evidence>
<evidence type="ECO:0000256" key="1">
    <source>
        <dbReference type="ARBA" id="ARBA00010014"/>
    </source>
</evidence>
<sequence length="78" mass="8982">MPRGAVKDASLWEFFRALAAFLKRSRKLKISERVDVVKQAKHKELVPFGENLQENRKFKASLGKTLSQNEILKRTLLA</sequence>
<accession>A0A8C9Q9J2</accession>
<reference evidence="4" key="2">
    <citation type="submission" date="2025-09" db="UniProtKB">
        <authorList>
            <consortium name="Ensembl"/>
        </authorList>
    </citation>
    <scope>IDENTIFICATION</scope>
</reference>
<evidence type="ECO:0000256" key="2">
    <source>
        <dbReference type="ARBA" id="ARBA00022980"/>
    </source>
</evidence>